<evidence type="ECO:0000313" key="3">
    <source>
        <dbReference type="Proteomes" id="UP000011713"/>
    </source>
</evidence>
<name>M4BYM5_HYAAE</name>
<proteinExistence type="predicted"/>
<organism evidence="2 3">
    <name type="scientific">Hyaloperonospora arabidopsidis (strain Emoy2)</name>
    <name type="common">Downy mildew agent</name>
    <name type="synonym">Peronospora arabidopsidis</name>
    <dbReference type="NCBI Taxonomy" id="559515"/>
    <lineage>
        <taxon>Eukaryota</taxon>
        <taxon>Sar</taxon>
        <taxon>Stramenopiles</taxon>
        <taxon>Oomycota</taxon>
        <taxon>Peronosporomycetes</taxon>
        <taxon>Peronosporales</taxon>
        <taxon>Peronosporaceae</taxon>
        <taxon>Hyaloperonospora</taxon>
    </lineage>
</organism>
<dbReference type="InParanoid" id="M4BYM5"/>
<accession>M4BYM5</accession>
<dbReference type="AlphaFoldDB" id="M4BYM5"/>
<dbReference type="VEuPathDB" id="FungiDB:HpaG811673"/>
<evidence type="ECO:0000256" key="1">
    <source>
        <dbReference type="SAM" id="MobiDB-lite"/>
    </source>
</evidence>
<dbReference type="Proteomes" id="UP000011713">
    <property type="component" value="Unassembled WGS sequence"/>
</dbReference>
<reference evidence="3" key="1">
    <citation type="journal article" date="2010" name="Science">
        <title>Signatures of adaptation to obligate biotrophy in the Hyaloperonospora arabidopsidis genome.</title>
        <authorList>
            <person name="Baxter L."/>
            <person name="Tripathy S."/>
            <person name="Ishaque N."/>
            <person name="Boot N."/>
            <person name="Cabral A."/>
            <person name="Kemen E."/>
            <person name="Thines M."/>
            <person name="Ah-Fong A."/>
            <person name="Anderson R."/>
            <person name="Badejoko W."/>
            <person name="Bittner-Eddy P."/>
            <person name="Boore J.L."/>
            <person name="Chibucos M.C."/>
            <person name="Coates M."/>
            <person name="Dehal P."/>
            <person name="Delehaunty K."/>
            <person name="Dong S."/>
            <person name="Downton P."/>
            <person name="Dumas B."/>
            <person name="Fabro G."/>
            <person name="Fronick C."/>
            <person name="Fuerstenberg S.I."/>
            <person name="Fulton L."/>
            <person name="Gaulin E."/>
            <person name="Govers F."/>
            <person name="Hughes L."/>
            <person name="Humphray S."/>
            <person name="Jiang R.H."/>
            <person name="Judelson H."/>
            <person name="Kamoun S."/>
            <person name="Kyung K."/>
            <person name="Meijer H."/>
            <person name="Minx P."/>
            <person name="Morris P."/>
            <person name="Nelson J."/>
            <person name="Phuntumart V."/>
            <person name="Qutob D."/>
            <person name="Rehmany A."/>
            <person name="Rougon-Cardoso A."/>
            <person name="Ryden P."/>
            <person name="Torto-Alalibo T."/>
            <person name="Studholme D."/>
            <person name="Wang Y."/>
            <person name="Win J."/>
            <person name="Wood J."/>
            <person name="Clifton S.W."/>
            <person name="Rogers J."/>
            <person name="Van den Ackerveken G."/>
            <person name="Jones J.D."/>
            <person name="McDowell J.M."/>
            <person name="Beynon J."/>
            <person name="Tyler B.M."/>
        </authorList>
    </citation>
    <scope>NUCLEOTIDE SEQUENCE [LARGE SCALE GENOMIC DNA]</scope>
    <source>
        <strain evidence="3">Emoy2</strain>
    </source>
</reference>
<feature type="compositionally biased region" description="Basic and acidic residues" evidence="1">
    <location>
        <begin position="30"/>
        <end position="40"/>
    </location>
</feature>
<reference evidence="2" key="2">
    <citation type="submission" date="2015-06" db="UniProtKB">
        <authorList>
            <consortium name="EnsemblProtists"/>
        </authorList>
    </citation>
    <scope>IDENTIFICATION</scope>
    <source>
        <strain evidence="2">Emoy2</strain>
    </source>
</reference>
<evidence type="ECO:0000313" key="2">
    <source>
        <dbReference type="EnsemblProtists" id="HpaP811673"/>
    </source>
</evidence>
<dbReference type="HOGENOM" id="CLU_3091390_0_0_1"/>
<feature type="compositionally biased region" description="Polar residues" evidence="1">
    <location>
        <begin position="43"/>
        <end position="52"/>
    </location>
</feature>
<keyword evidence="3" id="KW-1185">Reference proteome</keyword>
<protein>
    <submittedName>
        <fullName evidence="2">Uncharacterized protein</fullName>
    </submittedName>
</protein>
<sequence>MTAVLQHAARVASDIIKQFAFCQQLSRVDNPTRDARENGLRHISSTRPRGSN</sequence>
<dbReference type="EnsemblProtists" id="HpaT811673">
    <property type="protein sequence ID" value="HpaP811673"/>
    <property type="gene ID" value="HpaG811673"/>
</dbReference>
<dbReference type="EMBL" id="JH598047">
    <property type="status" value="NOT_ANNOTATED_CDS"/>
    <property type="molecule type" value="Genomic_DNA"/>
</dbReference>
<feature type="region of interest" description="Disordered" evidence="1">
    <location>
        <begin position="30"/>
        <end position="52"/>
    </location>
</feature>